<dbReference type="Proteomes" id="UP000315400">
    <property type="component" value="Unassembled WGS sequence"/>
</dbReference>
<comment type="caution">
    <text evidence="1">The sequence shown here is derived from an EMBL/GenBank/DDBJ whole genome shotgun (WGS) entry which is preliminary data.</text>
</comment>
<accession>A0A540VIV3</accession>
<dbReference type="AlphaFoldDB" id="A0A540VIV3"/>
<evidence type="ECO:0000313" key="1">
    <source>
        <dbReference type="EMBL" id="TQE96686.1"/>
    </source>
</evidence>
<evidence type="ECO:0000313" key="2">
    <source>
        <dbReference type="Proteomes" id="UP000315400"/>
    </source>
</evidence>
<dbReference type="EMBL" id="VIFK01000337">
    <property type="protein sequence ID" value="TQE96686.1"/>
    <property type="molecule type" value="Genomic_DNA"/>
</dbReference>
<proteinExistence type="predicted"/>
<protein>
    <recommendedName>
        <fullName evidence="3">Response regulator</fullName>
    </recommendedName>
</protein>
<organism evidence="1 2">
    <name type="scientific">Spiribacter salinus</name>
    <dbReference type="NCBI Taxonomy" id="1335746"/>
    <lineage>
        <taxon>Bacteria</taxon>
        <taxon>Pseudomonadati</taxon>
        <taxon>Pseudomonadota</taxon>
        <taxon>Gammaproteobacteria</taxon>
        <taxon>Chromatiales</taxon>
        <taxon>Ectothiorhodospiraceae</taxon>
        <taxon>Spiribacter</taxon>
    </lineage>
</organism>
<reference evidence="1 2" key="1">
    <citation type="submission" date="2019-06" db="EMBL/GenBank/DDBJ databases">
        <title>Metagenome assembled Genome of Spiribacter salinus SL48-SHIP from the microbial mat of Salt Lake 48 (Novosibirsk region, Russia).</title>
        <authorList>
            <person name="Shipova A."/>
            <person name="Rozanov A.S."/>
            <person name="Bryanskaya A.V."/>
            <person name="Peltek S.E."/>
        </authorList>
    </citation>
    <scope>NUCLEOTIDE SEQUENCE [LARGE SCALE GENOMIC DNA]</scope>
    <source>
        <strain evidence="1">SL48-SHIP-2</strain>
    </source>
</reference>
<evidence type="ECO:0008006" key="3">
    <source>
        <dbReference type="Google" id="ProtNLM"/>
    </source>
</evidence>
<gene>
    <name evidence="1" type="ORF">FKY71_16515</name>
</gene>
<sequence>MFRAGLIAPNSGQSSSIADTLAELGVEVHHSTDVEALLASVKARPEAWDLVLFDLEAATELEMAVDDRLLQRKAGLS</sequence>
<name>A0A540VIV3_9GAMM</name>